<name>A0A840RC80_9NEIS</name>
<keyword evidence="4 5" id="KW-0472">Membrane</keyword>
<keyword evidence="3 5" id="KW-1133">Transmembrane helix</keyword>
<dbReference type="Proteomes" id="UP000543030">
    <property type="component" value="Unassembled WGS sequence"/>
</dbReference>
<dbReference type="InterPro" id="IPR010445">
    <property type="entry name" value="LapA_dom"/>
</dbReference>
<keyword evidence="8" id="KW-1185">Reference proteome</keyword>
<comment type="caution">
    <text evidence="7">The sequence shown here is derived from an EMBL/GenBank/DDBJ whole genome shotgun (WGS) entry which is preliminary data.</text>
</comment>
<proteinExistence type="predicted"/>
<dbReference type="EMBL" id="JACHHN010000001">
    <property type="protein sequence ID" value="MBB5189960.1"/>
    <property type="molecule type" value="Genomic_DNA"/>
</dbReference>
<evidence type="ECO:0000256" key="1">
    <source>
        <dbReference type="ARBA" id="ARBA00022475"/>
    </source>
</evidence>
<evidence type="ECO:0000256" key="4">
    <source>
        <dbReference type="ARBA" id="ARBA00023136"/>
    </source>
</evidence>
<feature type="transmembrane region" description="Helical" evidence="5">
    <location>
        <begin position="40"/>
        <end position="61"/>
    </location>
</feature>
<dbReference type="Pfam" id="PF06305">
    <property type="entry name" value="LapA_dom"/>
    <property type="match status" value="1"/>
</dbReference>
<evidence type="ECO:0000259" key="6">
    <source>
        <dbReference type="Pfam" id="PF06305"/>
    </source>
</evidence>
<evidence type="ECO:0000256" key="3">
    <source>
        <dbReference type="ARBA" id="ARBA00022989"/>
    </source>
</evidence>
<evidence type="ECO:0000313" key="7">
    <source>
        <dbReference type="EMBL" id="MBB5189960.1"/>
    </source>
</evidence>
<dbReference type="RefSeq" id="WP_184097509.1">
    <property type="nucleotide sequence ID" value="NZ_JACHHN010000001.1"/>
</dbReference>
<organism evidence="7 8">
    <name type="scientific">Silvimonas terrae</name>
    <dbReference type="NCBI Taxonomy" id="300266"/>
    <lineage>
        <taxon>Bacteria</taxon>
        <taxon>Pseudomonadati</taxon>
        <taxon>Pseudomonadota</taxon>
        <taxon>Betaproteobacteria</taxon>
        <taxon>Neisseriales</taxon>
        <taxon>Chitinibacteraceae</taxon>
        <taxon>Silvimonas</taxon>
    </lineage>
</organism>
<keyword evidence="1" id="KW-1003">Cell membrane</keyword>
<keyword evidence="2 5" id="KW-0812">Transmembrane</keyword>
<dbReference type="GO" id="GO:0005886">
    <property type="term" value="C:plasma membrane"/>
    <property type="evidence" value="ECO:0007669"/>
    <property type="project" value="InterPro"/>
</dbReference>
<sequence>MRYVYGLIKLIVFVVLLAFAMSNGDSTSLRFFAGYEWTAPLSMILLVFFVAGVALGLLASLTRVVRMRRELVGLRKELRARSNLAPVATAEAVAVEPPRDVL</sequence>
<reference evidence="7 8" key="1">
    <citation type="submission" date="2020-08" db="EMBL/GenBank/DDBJ databases">
        <title>Genomic Encyclopedia of Type Strains, Phase IV (KMG-IV): sequencing the most valuable type-strain genomes for metagenomic binning, comparative biology and taxonomic classification.</title>
        <authorList>
            <person name="Goeker M."/>
        </authorList>
    </citation>
    <scope>NUCLEOTIDE SEQUENCE [LARGE SCALE GENOMIC DNA]</scope>
    <source>
        <strain evidence="7 8">DSM 18233</strain>
    </source>
</reference>
<evidence type="ECO:0000313" key="8">
    <source>
        <dbReference type="Proteomes" id="UP000543030"/>
    </source>
</evidence>
<gene>
    <name evidence="7" type="ORF">HNQ50_000670</name>
</gene>
<dbReference type="AlphaFoldDB" id="A0A840RC80"/>
<protein>
    <submittedName>
        <fullName evidence="7">Putative integral membrane protein</fullName>
    </submittedName>
</protein>
<evidence type="ECO:0000256" key="5">
    <source>
        <dbReference type="SAM" id="Phobius"/>
    </source>
</evidence>
<feature type="domain" description="Lipopolysaccharide assembly protein A" evidence="6">
    <location>
        <begin position="23"/>
        <end position="80"/>
    </location>
</feature>
<accession>A0A840RC80</accession>
<evidence type="ECO:0000256" key="2">
    <source>
        <dbReference type="ARBA" id="ARBA00022692"/>
    </source>
</evidence>